<dbReference type="GeneID" id="13450774"/>
<gene>
    <name evidence="2" type="ORF">LMXM_34_0590</name>
</gene>
<protein>
    <submittedName>
        <fullName evidence="2">Uncharacterized protein</fullName>
    </submittedName>
</protein>
<keyword evidence="3" id="KW-1185">Reference proteome</keyword>
<name>E9B5U0_LEIMU</name>
<evidence type="ECO:0000313" key="3">
    <source>
        <dbReference type="Proteomes" id="UP000007259"/>
    </source>
</evidence>
<organism evidence="2 3">
    <name type="scientific">Leishmania mexicana (strain MHOM/GT/2001/U1103)</name>
    <dbReference type="NCBI Taxonomy" id="929439"/>
    <lineage>
        <taxon>Eukaryota</taxon>
        <taxon>Discoba</taxon>
        <taxon>Euglenozoa</taxon>
        <taxon>Kinetoplastea</taxon>
        <taxon>Metakinetoplastina</taxon>
        <taxon>Trypanosomatida</taxon>
        <taxon>Trypanosomatidae</taxon>
        <taxon>Leishmaniinae</taxon>
        <taxon>Leishmania</taxon>
    </lineage>
</organism>
<dbReference type="OMA" id="RCCIAHQ"/>
<dbReference type="Proteomes" id="UP000007259">
    <property type="component" value="Chromosome 34"/>
</dbReference>
<reference evidence="2 3" key="1">
    <citation type="journal article" date="2011" name="Genome Res.">
        <title>Chromosome and gene copy number variation allow major structural change between species and strains of Leishmania.</title>
        <authorList>
            <person name="Rogers M.B."/>
            <person name="Hilley J.D."/>
            <person name="Dickens N.J."/>
            <person name="Wilkes J."/>
            <person name="Bates P.A."/>
            <person name="Depledge D.P."/>
            <person name="Harris D."/>
            <person name="Her Y."/>
            <person name="Herzyk P."/>
            <person name="Imamura H."/>
            <person name="Otto T.D."/>
            <person name="Sanders M."/>
            <person name="Seeger K."/>
            <person name="Dujardin J.C."/>
            <person name="Berriman M."/>
            <person name="Smith D.F."/>
            <person name="Hertz-Fowler C."/>
            <person name="Mottram J.C."/>
        </authorList>
    </citation>
    <scope>NUCLEOTIDE SEQUENCE [LARGE SCALE GENOMIC DNA]</scope>
    <source>
        <strain evidence="2 3">MHOM/GT/2001/U1103</strain>
    </source>
</reference>
<dbReference type="EMBL" id="FR799587">
    <property type="protein sequence ID" value="CBZ30611.1"/>
    <property type="molecule type" value="Genomic_DNA"/>
</dbReference>
<evidence type="ECO:0000256" key="1">
    <source>
        <dbReference type="SAM" id="MobiDB-lite"/>
    </source>
</evidence>
<dbReference type="VEuPathDB" id="TriTrypDB:LmxM.34.0590"/>
<evidence type="ECO:0000313" key="2">
    <source>
        <dbReference type="EMBL" id="CBZ30611.1"/>
    </source>
</evidence>
<dbReference type="KEGG" id="lmi:LMXM_34_0590"/>
<dbReference type="AlphaFoldDB" id="E9B5U0"/>
<proteinExistence type="predicted"/>
<feature type="region of interest" description="Disordered" evidence="1">
    <location>
        <begin position="640"/>
        <end position="663"/>
    </location>
</feature>
<dbReference type="RefSeq" id="XP_003879057.1">
    <property type="nucleotide sequence ID" value="XM_003879008.1"/>
</dbReference>
<dbReference type="OrthoDB" id="264119at2759"/>
<sequence>MPYPAILSEHTIARGVHASCLPVSIPHQLPDLEVVGQTPVPHRVSASCTLLRVHRRSAYELARAQARCADIAAAVVVAEWSSCSEHAAAPARGDEASFFLCRCGRGSGASSAAPPSSVTCSTHWAVLRVRCVPHTASAVGLECYRSGGGTCQQWMAWRLRLGTVLYASDWQFLVSQQDREETATDSSFDLGATGAKREATVRADMDALSTFFPALHHSHYYATAQAFVHHCRHSDEHLVWCEKDPLLSVEWAGVEEAQTEVLTHHDAGSPTAKECGNAGVECTSVVAPENSYMWRPHVSGSRKRRRRWLSQRGRECPSARARHDAVSSFTHHRSTRAITLSCSVDTTTATSAVALDSICCAYLLGLKHHHDCLSASGEGSVSTTAAAPAGVQKQCSESPNVPQPPLYTSSEHVEEVLQSSSFARWYLALRPACRSALHVPRSGGAAAAATLEVRGTEEAGSDEARRRALQEVFLHGIAVSLALWFCTRRRRSSSIGTVEGFALQQREPSPTPFTTSTGDTTVLVAALLRDWWNQLSQEAAEFLAVSETAARASPQRRWSRCCIAHQVWASLQMWDCASSRRPAAAVAPPPAPLVRLCVACAIVVTCAHRSQERMLCWNVCAPTVEPSDVNADKTVDYDASAGARSTRSDTNGGAPDGSGRAPSIDGVASSMRCISASCRLPRMSVKESRRWCDDYRACMDLVLQLLFAEQQQHWAP</sequence>
<dbReference type="PhylomeDB" id="E9B5U0"/>
<accession>E9B5U0</accession>